<proteinExistence type="predicted"/>
<evidence type="ECO:0000256" key="1">
    <source>
        <dbReference type="SAM" id="MobiDB-lite"/>
    </source>
</evidence>
<feature type="compositionally biased region" description="Basic and acidic residues" evidence="1">
    <location>
        <begin position="116"/>
        <end position="126"/>
    </location>
</feature>
<sequence length="182" mass="20722">MVLRQNLFRGQCRSKTEQTSGTEKLNRRQVGETTSGRDDKLNRRQVGETTSGRDDKWERQQVGETTSGRDDKWERRQVGETTSGRDDKWGRRQVGETTSGTDNKWERRQVGQTTSGRDDKWERRQGDVGTPAPVRTSATTSTMGPTNATVEKAFSLMPTDTLVFVSTALSDYNDKYRPQRLQ</sequence>
<dbReference type="AlphaFoldDB" id="A0A7R8ZLM4"/>
<name>A0A7R8ZLM4_9CRUS</name>
<evidence type="ECO:0000313" key="2">
    <source>
        <dbReference type="EMBL" id="CAD7229153.1"/>
    </source>
</evidence>
<feature type="region of interest" description="Disordered" evidence="1">
    <location>
        <begin position="1"/>
        <end position="146"/>
    </location>
</feature>
<dbReference type="EMBL" id="OB661898">
    <property type="protein sequence ID" value="CAD7229153.1"/>
    <property type="molecule type" value="Genomic_DNA"/>
</dbReference>
<feature type="compositionally biased region" description="Polar residues" evidence="1">
    <location>
        <begin position="136"/>
        <end position="146"/>
    </location>
</feature>
<protein>
    <submittedName>
        <fullName evidence="2">Uncharacterized protein</fullName>
    </submittedName>
</protein>
<accession>A0A7R8ZLM4</accession>
<organism evidence="2">
    <name type="scientific">Cyprideis torosa</name>
    <dbReference type="NCBI Taxonomy" id="163714"/>
    <lineage>
        <taxon>Eukaryota</taxon>
        <taxon>Metazoa</taxon>
        <taxon>Ecdysozoa</taxon>
        <taxon>Arthropoda</taxon>
        <taxon>Crustacea</taxon>
        <taxon>Oligostraca</taxon>
        <taxon>Ostracoda</taxon>
        <taxon>Podocopa</taxon>
        <taxon>Podocopida</taxon>
        <taxon>Cytherocopina</taxon>
        <taxon>Cytheroidea</taxon>
        <taxon>Cytherideidae</taxon>
        <taxon>Cyprideis</taxon>
    </lineage>
</organism>
<gene>
    <name evidence="2" type="ORF">CTOB1V02_LOCUS7026</name>
</gene>
<feature type="compositionally biased region" description="Basic and acidic residues" evidence="1">
    <location>
        <begin position="24"/>
        <end position="94"/>
    </location>
</feature>
<reference evidence="2" key="1">
    <citation type="submission" date="2020-11" db="EMBL/GenBank/DDBJ databases">
        <authorList>
            <person name="Tran Van P."/>
        </authorList>
    </citation>
    <scope>NUCLEOTIDE SEQUENCE</scope>
</reference>